<dbReference type="CDD" id="cd07061">
    <property type="entry name" value="HP_HAP_like"/>
    <property type="match status" value="1"/>
</dbReference>
<dbReference type="PANTHER" id="PTHR11567:SF211">
    <property type="entry name" value="PROSTATIC ACID PHOSPHATASE"/>
    <property type="match status" value="1"/>
</dbReference>
<dbReference type="GO" id="GO:0003993">
    <property type="term" value="F:acid phosphatase activity"/>
    <property type="evidence" value="ECO:0007669"/>
    <property type="project" value="UniProtKB-EC"/>
</dbReference>
<name>A0A9P0CDU5_9CUCU</name>
<keyword evidence="7" id="KW-0325">Glycoprotein</keyword>
<evidence type="ECO:0000256" key="8">
    <source>
        <dbReference type="SAM" id="SignalP"/>
    </source>
</evidence>
<dbReference type="Gene3D" id="3.40.50.1240">
    <property type="entry name" value="Phosphoglycerate mutase-like"/>
    <property type="match status" value="1"/>
</dbReference>
<keyword evidence="5" id="KW-0378">Hydrolase</keyword>
<keyword evidence="4 8" id="KW-0732">Signal</keyword>
<dbReference type="SUPFAM" id="SSF53254">
    <property type="entry name" value="Phosphoglycerate mutase-like"/>
    <property type="match status" value="1"/>
</dbReference>
<sequence length="360" mass="40940">MFKAACLIFSVAVVSATNNDNLISVVQVFRHGQRTPVYFSSTDPYKDIHTYWDGLDYGQLTNEGKREHYALGQFSRKRYADWLPEVYNKKDIYVQTTDYDRTHMSAQANLNGLYPPKGSDVWRKNVDWQPIPVHPADPRKIFNGRGESCPLYNNLSAKAAASEEFANLNNIYASMFQYISKHTNSTSMSMTKAVYIYDSLHIEEQVGYPLPSWTQAVYPEPLSTLAASVFEQIVYYDQMKKLFIGILLNDIIEHFEGIIADPTSLPKYQMISCHDSNIFSILSSVGNRPAKPVPFAVSLWFELRRVNFNNVVQLWLRSNDKLTQLSIKGCELNCPLTKVKTLLSDILIDLKGAEALCSMV</sequence>
<feature type="chain" id="PRO_5040370833" description="acid phosphatase" evidence="8">
    <location>
        <begin position="17"/>
        <end position="360"/>
    </location>
</feature>
<evidence type="ECO:0000256" key="1">
    <source>
        <dbReference type="ARBA" id="ARBA00000032"/>
    </source>
</evidence>
<gene>
    <name evidence="9" type="ORF">PSYICH_LOCUS683</name>
</gene>
<protein>
    <recommendedName>
        <fullName evidence="3">acid phosphatase</fullName>
        <ecNumber evidence="3">3.1.3.2</ecNumber>
    </recommendedName>
</protein>
<dbReference type="OrthoDB" id="6723085at2759"/>
<evidence type="ECO:0000256" key="3">
    <source>
        <dbReference type="ARBA" id="ARBA00012646"/>
    </source>
</evidence>
<dbReference type="InterPro" id="IPR033379">
    <property type="entry name" value="Acid_Pase_AS"/>
</dbReference>
<dbReference type="PROSITE" id="PS00616">
    <property type="entry name" value="HIS_ACID_PHOSPHAT_1"/>
    <property type="match status" value="1"/>
</dbReference>
<dbReference type="AlphaFoldDB" id="A0A9P0CDU5"/>
<dbReference type="EC" id="3.1.3.2" evidence="3"/>
<organism evidence="9 10">
    <name type="scientific">Psylliodes chrysocephalus</name>
    <dbReference type="NCBI Taxonomy" id="3402493"/>
    <lineage>
        <taxon>Eukaryota</taxon>
        <taxon>Metazoa</taxon>
        <taxon>Ecdysozoa</taxon>
        <taxon>Arthropoda</taxon>
        <taxon>Hexapoda</taxon>
        <taxon>Insecta</taxon>
        <taxon>Pterygota</taxon>
        <taxon>Neoptera</taxon>
        <taxon>Endopterygota</taxon>
        <taxon>Coleoptera</taxon>
        <taxon>Polyphaga</taxon>
        <taxon>Cucujiformia</taxon>
        <taxon>Chrysomeloidea</taxon>
        <taxon>Chrysomelidae</taxon>
        <taxon>Galerucinae</taxon>
        <taxon>Alticini</taxon>
        <taxon>Psylliodes</taxon>
    </lineage>
</organism>
<evidence type="ECO:0000256" key="5">
    <source>
        <dbReference type="ARBA" id="ARBA00022801"/>
    </source>
</evidence>
<keyword evidence="6" id="KW-1015">Disulfide bond</keyword>
<evidence type="ECO:0000256" key="4">
    <source>
        <dbReference type="ARBA" id="ARBA00022729"/>
    </source>
</evidence>
<comment type="similarity">
    <text evidence="2">Belongs to the histidine acid phosphatase family.</text>
</comment>
<feature type="signal peptide" evidence="8">
    <location>
        <begin position="1"/>
        <end position="16"/>
    </location>
</feature>
<dbReference type="Proteomes" id="UP001153636">
    <property type="component" value="Chromosome 1"/>
</dbReference>
<evidence type="ECO:0000256" key="2">
    <source>
        <dbReference type="ARBA" id="ARBA00005375"/>
    </source>
</evidence>
<dbReference type="Pfam" id="PF00328">
    <property type="entry name" value="His_Phos_2"/>
    <property type="match status" value="1"/>
</dbReference>
<comment type="catalytic activity">
    <reaction evidence="1">
        <text>a phosphate monoester + H2O = an alcohol + phosphate</text>
        <dbReference type="Rhea" id="RHEA:15017"/>
        <dbReference type="ChEBI" id="CHEBI:15377"/>
        <dbReference type="ChEBI" id="CHEBI:30879"/>
        <dbReference type="ChEBI" id="CHEBI:43474"/>
        <dbReference type="ChEBI" id="CHEBI:67140"/>
        <dbReference type="EC" id="3.1.3.2"/>
    </reaction>
</comment>
<evidence type="ECO:0000256" key="6">
    <source>
        <dbReference type="ARBA" id="ARBA00023157"/>
    </source>
</evidence>
<dbReference type="EMBL" id="OV651813">
    <property type="protein sequence ID" value="CAH1098918.1"/>
    <property type="molecule type" value="Genomic_DNA"/>
</dbReference>
<evidence type="ECO:0000313" key="10">
    <source>
        <dbReference type="Proteomes" id="UP001153636"/>
    </source>
</evidence>
<dbReference type="PANTHER" id="PTHR11567">
    <property type="entry name" value="ACID PHOSPHATASE-RELATED"/>
    <property type="match status" value="1"/>
</dbReference>
<keyword evidence="10" id="KW-1185">Reference proteome</keyword>
<proteinExistence type="inferred from homology"/>
<reference evidence="9" key="1">
    <citation type="submission" date="2022-01" db="EMBL/GenBank/DDBJ databases">
        <authorList>
            <person name="King R."/>
        </authorList>
    </citation>
    <scope>NUCLEOTIDE SEQUENCE</scope>
</reference>
<evidence type="ECO:0000313" key="9">
    <source>
        <dbReference type="EMBL" id="CAH1098918.1"/>
    </source>
</evidence>
<dbReference type="InterPro" id="IPR000560">
    <property type="entry name" value="His_Pase_clade-2"/>
</dbReference>
<dbReference type="InterPro" id="IPR029033">
    <property type="entry name" value="His_PPase_superfam"/>
</dbReference>
<dbReference type="InterPro" id="IPR050645">
    <property type="entry name" value="Histidine_acid_phosphatase"/>
</dbReference>
<evidence type="ECO:0000256" key="7">
    <source>
        <dbReference type="ARBA" id="ARBA00023180"/>
    </source>
</evidence>
<accession>A0A9P0CDU5</accession>